<keyword evidence="2" id="KW-1185">Reference proteome</keyword>
<gene>
    <name evidence="1" type="ORF">NMU03_03005</name>
</gene>
<proteinExistence type="predicted"/>
<evidence type="ECO:0000313" key="2">
    <source>
        <dbReference type="Proteomes" id="UP001060112"/>
    </source>
</evidence>
<evidence type="ECO:0000313" key="1">
    <source>
        <dbReference type="EMBL" id="UTY39792.1"/>
    </source>
</evidence>
<dbReference type="EMBL" id="CP101620">
    <property type="protein sequence ID" value="UTY39792.1"/>
    <property type="molecule type" value="Genomic_DNA"/>
</dbReference>
<sequence>MHCETICDPVPRWADLATRPHAIEIYTDVKKRYCFFPKQRVEFVHEVMKANKRIHCTVQEYTDVYRILEKRDRKERRKAEKKAAKEAQSK</sequence>
<organism evidence="1 2">
    <name type="scientific">Allocoprobacillus halotolerans</name>
    <dbReference type="NCBI Taxonomy" id="2944914"/>
    <lineage>
        <taxon>Bacteria</taxon>
        <taxon>Bacillati</taxon>
        <taxon>Bacillota</taxon>
        <taxon>Erysipelotrichia</taxon>
        <taxon>Erysipelotrichales</taxon>
        <taxon>Erysipelotrichaceae</taxon>
        <taxon>Allocoprobacillus</taxon>
    </lineage>
</organism>
<dbReference type="RefSeq" id="WP_290141191.1">
    <property type="nucleotide sequence ID" value="NZ_CP101620.1"/>
</dbReference>
<reference evidence="1" key="1">
    <citation type="submission" date="2022-07" db="EMBL/GenBank/DDBJ databases">
        <title>Faecal culturing of patients with breast cancer.</title>
        <authorList>
            <person name="Teng N.M.Y."/>
            <person name="Kiu R."/>
            <person name="Evans R."/>
            <person name="Baker D.J."/>
            <person name="Zenner C."/>
            <person name="Robinson S.D."/>
            <person name="Hall L.J."/>
        </authorList>
    </citation>
    <scope>NUCLEOTIDE SEQUENCE</scope>
    <source>
        <strain evidence="1">LH1062</strain>
    </source>
</reference>
<accession>A0ABY5I350</accession>
<dbReference type="Proteomes" id="UP001060112">
    <property type="component" value="Chromosome"/>
</dbReference>
<name>A0ABY5I350_9FIRM</name>
<protein>
    <submittedName>
        <fullName evidence="1">Uncharacterized protein</fullName>
    </submittedName>
</protein>